<keyword evidence="3" id="KW-1185">Reference proteome</keyword>
<reference evidence="2 3" key="1">
    <citation type="submission" date="2016-01" db="EMBL/GenBank/DDBJ databases">
        <title>High potential of lignocellulose degradation of a new Verrucomicrobia species.</title>
        <authorList>
            <person name="Wang Y."/>
            <person name="Shi Y."/>
            <person name="Qiu Z."/>
            <person name="Liu S."/>
            <person name="Yang H."/>
        </authorList>
    </citation>
    <scope>NUCLEOTIDE SEQUENCE [LARGE SCALE GENOMIC DNA]</scope>
    <source>
        <strain evidence="2 3">TSB47</strain>
    </source>
</reference>
<dbReference type="AlphaFoldDB" id="A0A178IN13"/>
<evidence type="ECO:0000313" key="3">
    <source>
        <dbReference type="Proteomes" id="UP000078486"/>
    </source>
</evidence>
<dbReference type="EMBL" id="LRRQ01000031">
    <property type="protein sequence ID" value="OAM91293.1"/>
    <property type="molecule type" value="Genomic_DNA"/>
</dbReference>
<sequence length="116" mass="12520">MNAEQLFCELELRWVRLLRKSCNPRLRQCAAYAARRESELLGILERTSSTALRTETPPRRKSHHASPGGGTPQKLNPPADGPRGPRALSGGFLLLLVVTLSVQAAHAATSAPGISL</sequence>
<evidence type="ECO:0000256" key="1">
    <source>
        <dbReference type="SAM" id="MobiDB-lite"/>
    </source>
</evidence>
<dbReference type="STRING" id="1184151.AW736_03950"/>
<protein>
    <submittedName>
        <fullName evidence="2">Uncharacterized protein</fullName>
    </submittedName>
</protein>
<accession>A0A178IN13</accession>
<gene>
    <name evidence="2" type="ORF">AW736_03950</name>
</gene>
<dbReference type="Proteomes" id="UP000078486">
    <property type="component" value="Unassembled WGS sequence"/>
</dbReference>
<evidence type="ECO:0000313" key="2">
    <source>
        <dbReference type="EMBL" id="OAM91293.1"/>
    </source>
</evidence>
<comment type="caution">
    <text evidence="2">The sequence shown here is derived from an EMBL/GenBank/DDBJ whole genome shotgun (WGS) entry which is preliminary data.</text>
</comment>
<dbReference type="RefSeq" id="WP_068768948.1">
    <property type="nucleotide sequence ID" value="NZ_CP109796.1"/>
</dbReference>
<feature type="region of interest" description="Disordered" evidence="1">
    <location>
        <begin position="45"/>
        <end position="85"/>
    </location>
</feature>
<organism evidence="2 3">
    <name type="scientific">Termitidicoccus mucosus</name>
    <dbReference type="NCBI Taxonomy" id="1184151"/>
    <lineage>
        <taxon>Bacteria</taxon>
        <taxon>Pseudomonadati</taxon>
        <taxon>Verrucomicrobiota</taxon>
        <taxon>Opitutia</taxon>
        <taxon>Opitutales</taxon>
        <taxon>Opitutaceae</taxon>
        <taxon>Termitidicoccus</taxon>
    </lineage>
</organism>
<name>A0A178IN13_9BACT</name>
<proteinExistence type="predicted"/>